<gene>
    <name evidence="8" type="ORF">RCOM_0437780</name>
</gene>
<feature type="domain" description="TEX10-like TPR repeats" evidence="7">
    <location>
        <begin position="480"/>
        <end position="821"/>
    </location>
</feature>
<evidence type="ECO:0000256" key="4">
    <source>
        <dbReference type="ARBA" id="ARBA00023242"/>
    </source>
</evidence>
<accession>B9T2S9</accession>
<name>B9T2S9_RICCO</name>
<proteinExistence type="inferred from homology"/>
<dbReference type="PANTHER" id="PTHR16056">
    <property type="entry name" value="REGULATOR OF MICROTUBULE DYNAMICS PROTEIN"/>
    <property type="match status" value="1"/>
</dbReference>
<evidence type="ECO:0000256" key="1">
    <source>
        <dbReference type="ARBA" id="ARBA00004604"/>
    </source>
</evidence>
<dbReference type="EMBL" id="EQ974391">
    <property type="protein sequence ID" value="EEF29842.1"/>
    <property type="molecule type" value="Genomic_DNA"/>
</dbReference>
<feature type="region of interest" description="Disordered" evidence="5">
    <location>
        <begin position="1"/>
        <end position="39"/>
    </location>
</feature>
<dbReference type="Proteomes" id="UP000008311">
    <property type="component" value="Unassembled WGS sequence"/>
</dbReference>
<dbReference type="STRING" id="3988.B9T2S9"/>
<dbReference type="eggNOG" id="KOG2149">
    <property type="taxonomic scope" value="Eukaryota"/>
</dbReference>
<dbReference type="InterPro" id="IPR024679">
    <property type="entry name" value="Ipi1_N"/>
</dbReference>
<feature type="domain" description="Pre-rRNA-processing protein Ipi1 N-terminal" evidence="6">
    <location>
        <begin position="146"/>
        <end position="208"/>
    </location>
</feature>
<feature type="compositionally biased region" description="Basic residues" evidence="5">
    <location>
        <begin position="1"/>
        <end position="13"/>
    </location>
</feature>
<evidence type="ECO:0000313" key="8">
    <source>
        <dbReference type="EMBL" id="EEF29842.1"/>
    </source>
</evidence>
<reference evidence="9" key="1">
    <citation type="journal article" date="2010" name="Nat. Biotechnol.">
        <title>Draft genome sequence of the oilseed species Ricinus communis.</title>
        <authorList>
            <person name="Chan A.P."/>
            <person name="Crabtree J."/>
            <person name="Zhao Q."/>
            <person name="Lorenzi H."/>
            <person name="Orvis J."/>
            <person name="Puiu D."/>
            <person name="Melake-Berhan A."/>
            <person name="Jones K.M."/>
            <person name="Redman J."/>
            <person name="Chen G."/>
            <person name="Cahoon E.B."/>
            <person name="Gedil M."/>
            <person name="Stanke M."/>
            <person name="Haas B.J."/>
            <person name="Wortman J.R."/>
            <person name="Fraser-Liggett C.M."/>
            <person name="Ravel J."/>
            <person name="Rabinowicz P.D."/>
        </authorList>
    </citation>
    <scope>NUCLEOTIDE SEQUENCE [LARGE SCALE GENOMIC DNA]</scope>
    <source>
        <strain evidence="9">cv. Hale</strain>
    </source>
</reference>
<evidence type="ECO:0000259" key="7">
    <source>
        <dbReference type="Pfam" id="PF25781"/>
    </source>
</evidence>
<dbReference type="Pfam" id="PF25781">
    <property type="entry name" value="TPR_TEX10"/>
    <property type="match status" value="1"/>
</dbReference>
<dbReference type="InParanoid" id="B9T2S9"/>
<comment type="subcellular location">
    <subcellularLocation>
        <location evidence="1">Nucleus</location>
        <location evidence="1">Nucleolus</location>
    </subcellularLocation>
    <subcellularLocation>
        <location evidence="2">Nucleus</location>
        <location evidence="2">Nucleoplasm</location>
    </subcellularLocation>
</comment>
<evidence type="ECO:0000256" key="5">
    <source>
        <dbReference type="SAM" id="MobiDB-lite"/>
    </source>
</evidence>
<dbReference type="Gene3D" id="1.25.10.10">
    <property type="entry name" value="Leucine-rich Repeat Variant"/>
    <property type="match status" value="1"/>
</dbReference>
<organism evidence="8 9">
    <name type="scientific">Ricinus communis</name>
    <name type="common">Castor bean</name>
    <dbReference type="NCBI Taxonomy" id="3988"/>
    <lineage>
        <taxon>Eukaryota</taxon>
        <taxon>Viridiplantae</taxon>
        <taxon>Streptophyta</taxon>
        <taxon>Embryophyta</taxon>
        <taxon>Tracheophyta</taxon>
        <taxon>Spermatophyta</taxon>
        <taxon>Magnoliopsida</taxon>
        <taxon>eudicotyledons</taxon>
        <taxon>Gunneridae</taxon>
        <taxon>Pentapetalae</taxon>
        <taxon>rosids</taxon>
        <taxon>fabids</taxon>
        <taxon>Malpighiales</taxon>
        <taxon>Euphorbiaceae</taxon>
        <taxon>Acalyphoideae</taxon>
        <taxon>Acalypheae</taxon>
        <taxon>Ricinus</taxon>
    </lineage>
</organism>
<keyword evidence="4" id="KW-0539">Nucleus</keyword>
<evidence type="ECO:0000256" key="3">
    <source>
        <dbReference type="ARBA" id="ARBA00006427"/>
    </source>
</evidence>
<dbReference type="InterPro" id="IPR011989">
    <property type="entry name" value="ARM-like"/>
</dbReference>
<sequence>MAKTKASSKKQQKRGVDFKKIKRKLGRKLPPPKNATNTEIKSKAIVLPEQSVASDKAGLAVSKKGLTLKELLQQTSHHNAKVRKDALNGMRDLFLKYPEELTMHRYAVMEKLRERISDDDKMVRETLYQLLKSVVLPGCKEDNQVPFISLMMAYIFNAMTHLAVEVRLAAFKFFDLVLQHHPLAFSLYAEKVLQNYGDILRKNPFYLEDKGKLKNVLAGLQRCLSLLPSNKTGSDSSEKVPFSNQLRNKKLSVIFNKLKDLLPILVNCFQDFIPLFHSMPVLDAQSFDCMRSILQSIDLVIRLFVYGTVRSNTESHASLWDENILFLTLKKILAVFPLYPMHHLSEKDDERYFTLNIMITETFLHLSECICPPADLLEKFLAFIECALLGKICSDTRSGRIVREKQILTLIPFIPKLVAPVTRNWKSHLLQAFTKTFLECNPESPVKMACLTAIEEMLFSGEGVLYPDVSDSEILDHQVTWIRELPLLLILLGNKHASSSQIVLHLLLRLGQCSILNSFLALEYDNIQYSLQEFYSTCAEGDLCYGPFIKLPRESQELSICCLYYFSHLDSFLLKAIASCCFCPELDTSVLFQMIEVLHSAYKAGHIQITDHISFFITLVSCFKAMPENLSPSVEEGVKTSSCRTFKTLGRVLCSCLSEMGDNSLVFLILERIIIEQILLTPPVVNACAMLRMLVVLDSKPTRLSEESITALSNFLPKYLIDVVHYPLGEADESRQRYYILPCFFLFDRSHKLLRLVLNAMSSLITDSTPLSSGDHGHSSRITAVVSVLLLMHKDSKIEQLLSLLRAEVDLISQNICSVQSSAGSSLSVGERHKIQCALDQLKTITSSLPQEMKNA</sequence>
<dbReference type="InterPro" id="IPR016024">
    <property type="entry name" value="ARM-type_fold"/>
</dbReference>
<evidence type="ECO:0000259" key="6">
    <source>
        <dbReference type="Pfam" id="PF12333"/>
    </source>
</evidence>
<dbReference type="FunFam" id="1.25.10.10:FF:000348">
    <property type="entry name" value="uncharacterized protein LOC106763108 isoform X2"/>
    <property type="match status" value="1"/>
</dbReference>
<dbReference type="Pfam" id="PF12333">
    <property type="entry name" value="Ipi1_N"/>
    <property type="match status" value="1"/>
</dbReference>
<keyword evidence="9" id="KW-1185">Reference proteome</keyword>
<evidence type="ECO:0000256" key="2">
    <source>
        <dbReference type="ARBA" id="ARBA00004642"/>
    </source>
</evidence>
<dbReference type="InterPro" id="IPR057949">
    <property type="entry name" value="TPR_TEX10"/>
</dbReference>
<dbReference type="GO" id="GO:0005634">
    <property type="term" value="C:nucleus"/>
    <property type="evidence" value="ECO:0000318"/>
    <property type="project" value="GO_Central"/>
</dbReference>
<comment type="similarity">
    <text evidence="3">Belongs to the IPI1/TEX10 family.</text>
</comment>
<protein>
    <submittedName>
        <fullName evidence="8">Uncharacterized protein</fullName>
    </submittedName>
</protein>
<dbReference type="FunCoup" id="B9T2S9">
    <property type="interactions" value="2109"/>
</dbReference>
<dbReference type="AlphaFoldDB" id="B9T2S9"/>
<dbReference type="PANTHER" id="PTHR16056:SF2">
    <property type="entry name" value="TESTIS-EXPRESSED PROTEIN 10"/>
    <property type="match status" value="1"/>
</dbReference>
<dbReference type="SUPFAM" id="SSF48371">
    <property type="entry name" value="ARM repeat"/>
    <property type="match status" value="2"/>
</dbReference>
<evidence type="ECO:0000313" key="9">
    <source>
        <dbReference type="Proteomes" id="UP000008311"/>
    </source>
</evidence>